<name>A0ABR3JKY2_9AGAR</name>
<evidence type="ECO:0000256" key="1">
    <source>
        <dbReference type="ARBA" id="ARBA00004496"/>
    </source>
</evidence>
<dbReference type="SMART" id="SM00369">
    <property type="entry name" value="LRR_TYP"/>
    <property type="match status" value="2"/>
</dbReference>
<feature type="compositionally biased region" description="Polar residues" evidence="5">
    <location>
        <begin position="526"/>
        <end position="535"/>
    </location>
</feature>
<feature type="compositionally biased region" description="Polar residues" evidence="5">
    <location>
        <begin position="478"/>
        <end position="487"/>
    </location>
</feature>
<evidence type="ECO:0000256" key="5">
    <source>
        <dbReference type="SAM" id="MobiDB-lite"/>
    </source>
</evidence>
<organism evidence="6 7">
    <name type="scientific">Hohenbuehelia grisea</name>
    <dbReference type="NCBI Taxonomy" id="104357"/>
    <lineage>
        <taxon>Eukaryota</taxon>
        <taxon>Fungi</taxon>
        <taxon>Dikarya</taxon>
        <taxon>Basidiomycota</taxon>
        <taxon>Agaricomycotina</taxon>
        <taxon>Agaricomycetes</taxon>
        <taxon>Agaricomycetidae</taxon>
        <taxon>Agaricales</taxon>
        <taxon>Pleurotineae</taxon>
        <taxon>Pleurotaceae</taxon>
        <taxon>Hohenbuehelia</taxon>
    </lineage>
</organism>
<comment type="subcellular location">
    <subcellularLocation>
        <location evidence="1">Cytoplasm</location>
    </subcellularLocation>
</comment>
<gene>
    <name evidence="6" type="ORF">HGRIS_002432</name>
</gene>
<keyword evidence="3" id="KW-0433">Leucine-rich repeat</keyword>
<dbReference type="InterPro" id="IPR001611">
    <property type="entry name" value="Leu-rich_rpt"/>
</dbReference>
<evidence type="ECO:0000256" key="4">
    <source>
        <dbReference type="ARBA" id="ARBA00022737"/>
    </source>
</evidence>
<protein>
    <submittedName>
        <fullName evidence="6">Uncharacterized protein</fullName>
    </submittedName>
</protein>
<keyword evidence="4" id="KW-0677">Repeat</keyword>
<comment type="caution">
    <text evidence="6">The sequence shown here is derived from an EMBL/GenBank/DDBJ whole genome shotgun (WGS) entry which is preliminary data.</text>
</comment>
<evidence type="ECO:0000313" key="7">
    <source>
        <dbReference type="Proteomes" id="UP001556367"/>
    </source>
</evidence>
<dbReference type="EMBL" id="JASNQZ010000006">
    <property type="protein sequence ID" value="KAL0956274.1"/>
    <property type="molecule type" value="Genomic_DNA"/>
</dbReference>
<evidence type="ECO:0000256" key="3">
    <source>
        <dbReference type="ARBA" id="ARBA00022614"/>
    </source>
</evidence>
<feature type="region of interest" description="Disordered" evidence="5">
    <location>
        <begin position="621"/>
        <end position="731"/>
    </location>
</feature>
<reference evidence="7" key="1">
    <citation type="submission" date="2024-06" db="EMBL/GenBank/DDBJ databases">
        <title>Multi-omics analyses provide insights into the biosynthesis of the anticancer antibiotic pleurotin in Hohenbuehelia grisea.</title>
        <authorList>
            <person name="Weaver J.A."/>
            <person name="Alberti F."/>
        </authorList>
    </citation>
    <scope>NUCLEOTIDE SEQUENCE [LARGE SCALE GENOMIC DNA]</scope>
    <source>
        <strain evidence="7">T-177</strain>
    </source>
</reference>
<dbReference type="Gene3D" id="3.80.10.10">
    <property type="entry name" value="Ribonuclease Inhibitor"/>
    <property type="match status" value="2"/>
</dbReference>
<dbReference type="PANTHER" id="PTHR15454:SF69">
    <property type="entry name" value="SERINE_THREONINE-PROTEIN KINASE 11-INTERACTING PROTEIN"/>
    <property type="match status" value="1"/>
</dbReference>
<sequence>MEHEPGDDYIRRLAAFVHAHEKNLAEGGLARRRRPSQRQVSDTSTILNPLAWFSTSSATPSVKPAVLSLDTHRLFYVLMRFEALGMDVGTLDVEVENPSRPTSYIHIPEALDKSDALSMSSFRSSFSSMSTLSLGGGWWSRPQPSSIEAELKYLFTSFNILPALTIAAPGKKGIAELAKEPSNFNALPLDAFRNLQSLECVDIDPRTLLGWDRLAECLRSLKIRKSALEDVTDIFVGAVVDDQARRAGSSSRKRRRNIPHISAREPSFCSTRLPSAVPEDAHEDAPSTDDDSANPQSSSPPPSLQLSSSKWALLKYLSLSDNALTFFPVESIPYLTPLTHLDLSSNLLVSIPSGLSSLYNLISLNLSDNMIDSVLGIYMNLGQVLHLNLSHNRLDSICGLERLRALERVDLRNNYLEDSAEVGRLATLPNVAEIYIEGNPFVDTEENYRVTCFNYFWKEGRSIVLDGAPPSFYEKRSLSATPDQQMTSSRPVSSAYSPPVVAVGHLHPHANGSSSPSHLPPAIGASPSTSSNTSPYLGPVGVVGVVGRPKRKKNKRIVQLDAEHSDGATSSRSPSHTRHRSDGSAMGRSKMRVMEHTQAGLMEVTGPDVPSTSDLAAPIQSAHEAERAADAAIIQASPSSTRPLPARSNGRTRGRHSRYQTEHTAYSPSFEQEEQFPSPLPSSPSRPSFRRNRGSATFSSKGSARRTRVSASVYEPPGSVSDGEDGKDGTGVEIKTDAEAYRQRIEALKQDMGEGWLKVFSQRV</sequence>
<feature type="region of interest" description="Disordered" evidence="5">
    <location>
        <begin position="477"/>
        <end position="496"/>
    </location>
</feature>
<dbReference type="PANTHER" id="PTHR15454">
    <property type="entry name" value="NISCHARIN RELATED"/>
    <property type="match status" value="1"/>
</dbReference>
<feature type="compositionally biased region" description="Low complexity" evidence="5">
    <location>
        <begin position="538"/>
        <end position="547"/>
    </location>
</feature>
<feature type="region of interest" description="Disordered" evidence="5">
    <location>
        <begin position="269"/>
        <end position="305"/>
    </location>
</feature>
<keyword evidence="2" id="KW-0963">Cytoplasm</keyword>
<dbReference type="InterPro" id="IPR032675">
    <property type="entry name" value="LRR_dom_sf"/>
</dbReference>
<accession>A0ABR3JKY2</accession>
<evidence type="ECO:0000256" key="2">
    <source>
        <dbReference type="ARBA" id="ARBA00022490"/>
    </source>
</evidence>
<evidence type="ECO:0000313" key="6">
    <source>
        <dbReference type="EMBL" id="KAL0956274.1"/>
    </source>
</evidence>
<dbReference type="InterPro" id="IPR003591">
    <property type="entry name" value="Leu-rich_rpt_typical-subtyp"/>
</dbReference>
<keyword evidence="7" id="KW-1185">Reference proteome</keyword>
<feature type="compositionally biased region" description="Low complexity" evidence="5">
    <location>
        <begin position="630"/>
        <end position="640"/>
    </location>
</feature>
<proteinExistence type="predicted"/>
<dbReference type="SUPFAM" id="SSF52075">
    <property type="entry name" value="Outer arm dynein light chain 1"/>
    <property type="match status" value="1"/>
</dbReference>
<dbReference type="Proteomes" id="UP001556367">
    <property type="component" value="Unassembled WGS sequence"/>
</dbReference>
<feature type="region of interest" description="Disordered" evidence="5">
    <location>
        <begin position="503"/>
        <end position="589"/>
    </location>
</feature>
<dbReference type="PROSITE" id="PS51450">
    <property type="entry name" value="LRR"/>
    <property type="match status" value="2"/>
</dbReference>
<dbReference type="Pfam" id="PF13855">
    <property type="entry name" value="LRR_8"/>
    <property type="match status" value="1"/>
</dbReference>